<dbReference type="InterPro" id="IPR029058">
    <property type="entry name" value="AB_hydrolase_fold"/>
</dbReference>
<protein>
    <submittedName>
        <fullName evidence="3">Alpha/beta hydrolase</fullName>
    </submittedName>
</protein>
<keyword evidence="1 3" id="KW-0378">Hydrolase</keyword>
<comment type="caution">
    <text evidence="3">The sequence shown here is derived from an EMBL/GenBank/DDBJ whole genome shotgun (WGS) entry which is preliminary data.</text>
</comment>
<dbReference type="RefSeq" id="WP_064936166.1">
    <property type="nucleotide sequence ID" value="NZ_LZSO01000039.1"/>
</dbReference>
<dbReference type="EMBL" id="LZSO01000039">
    <property type="protein sequence ID" value="OBB24823.1"/>
    <property type="molecule type" value="Genomic_DNA"/>
</dbReference>
<dbReference type="AlphaFoldDB" id="A0A1A0QSC9"/>
<evidence type="ECO:0000256" key="1">
    <source>
        <dbReference type="ARBA" id="ARBA00022801"/>
    </source>
</evidence>
<dbReference type="SUPFAM" id="SSF53474">
    <property type="entry name" value="alpha/beta-Hydrolases"/>
    <property type="match status" value="1"/>
</dbReference>
<evidence type="ECO:0000313" key="4">
    <source>
        <dbReference type="Proteomes" id="UP000093902"/>
    </source>
</evidence>
<organism evidence="3 4">
    <name type="scientific">Mycolicibacterium peregrinum</name>
    <name type="common">Mycobacterium peregrinum</name>
    <dbReference type="NCBI Taxonomy" id="43304"/>
    <lineage>
        <taxon>Bacteria</taxon>
        <taxon>Bacillati</taxon>
        <taxon>Actinomycetota</taxon>
        <taxon>Actinomycetes</taxon>
        <taxon>Mycobacteriales</taxon>
        <taxon>Mycobacteriaceae</taxon>
        <taxon>Mycolicibacterium</taxon>
    </lineage>
</organism>
<dbReference type="OrthoDB" id="3181909at2"/>
<dbReference type="InterPro" id="IPR050300">
    <property type="entry name" value="GDXG_lipolytic_enzyme"/>
</dbReference>
<evidence type="ECO:0000313" key="3">
    <source>
        <dbReference type="EMBL" id="OBB24823.1"/>
    </source>
</evidence>
<name>A0A1A0QSC9_MYCPR</name>
<dbReference type="PANTHER" id="PTHR48081:SF8">
    <property type="entry name" value="ALPHA_BETA HYDROLASE FOLD-3 DOMAIN-CONTAINING PROTEIN-RELATED"/>
    <property type="match status" value="1"/>
</dbReference>
<dbReference type="Pfam" id="PF07859">
    <property type="entry name" value="Abhydrolase_3"/>
    <property type="match status" value="1"/>
</dbReference>
<sequence>MRFSRAGAVPAVGARNDFHPELKALARIAPRGNAGTATALKAVRRLMALRKSRVAGIDVVSLGDGVNVRIFRGNERSSARPALLWMHGGGYVAGRASLGDRLCRAFADALDITVASVEYRLAPEHPYPAALQDCHDALSHLLASPEVDPGRIAIGGQSSGAGLAAALAFRLRDSDTVTVVRQLLAYPMLDDRTSDRIHPNAHNFRFWNTKSNRFSWTAYLGDADPAIAVPGRRPDLGGLPPAWIGVGSLDLFCDEDAAYAEDLRAAGVPCELVVVNGAFHGFDEVAPKAAVAQAFFVKQCLSLADAFRLS</sequence>
<dbReference type="PANTHER" id="PTHR48081">
    <property type="entry name" value="AB HYDROLASE SUPERFAMILY PROTEIN C4A8.06C"/>
    <property type="match status" value="1"/>
</dbReference>
<dbReference type="Proteomes" id="UP000093902">
    <property type="component" value="Unassembled WGS sequence"/>
</dbReference>
<dbReference type="InterPro" id="IPR013094">
    <property type="entry name" value="AB_hydrolase_3"/>
</dbReference>
<proteinExistence type="predicted"/>
<reference evidence="4" key="1">
    <citation type="submission" date="2016-06" db="EMBL/GenBank/DDBJ databases">
        <authorList>
            <person name="Sutton G."/>
            <person name="Brinkac L."/>
            <person name="Sanka R."/>
            <person name="Adams M."/>
            <person name="Lau E."/>
            <person name="Mehaffy C."/>
            <person name="Tameris M."/>
            <person name="Hatherill M."/>
            <person name="Hanekom W."/>
            <person name="Mahomed H."/>
            <person name="Mcshane H."/>
        </authorList>
    </citation>
    <scope>NUCLEOTIDE SEQUENCE [LARGE SCALE GENOMIC DNA]</scope>
    <source>
        <strain evidence="4">852002-51209_SCH5440388</strain>
    </source>
</reference>
<gene>
    <name evidence="3" type="ORF">A5792_29835</name>
</gene>
<evidence type="ECO:0000259" key="2">
    <source>
        <dbReference type="Pfam" id="PF07859"/>
    </source>
</evidence>
<dbReference type="Gene3D" id="3.40.50.1820">
    <property type="entry name" value="alpha/beta hydrolase"/>
    <property type="match status" value="1"/>
</dbReference>
<feature type="domain" description="Alpha/beta hydrolase fold-3" evidence="2">
    <location>
        <begin position="83"/>
        <end position="282"/>
    </location>
</feature>
<accession>A0A1A0QSC9</accession>
<dbReference type="GO" id="GO:0016787">
    <property type="term" value="F:hydrolase activity"/>
    <property type="evidence" value="ECO:0007669"/>
    <property type="project" value="UniProtKB-KW"/>
</dbReference>